<proteinExistence type="predicted"/>
<dbReference type="InterPro" id="IPR011041">
    <property type="entry name" value="Quinoprot_gluc/sorb_DH_b-prop"/>
</dbReference>
<evidence type="ECO:0000259" key="2">
    <source>
        <dbReference type="Pfam" id="PF22807"/>
    </source>
</evidence>
<comment type="caution">
    <text evidence="3">The sequence shown here is derived from an EMBL/GenBank/DDBJ whole genome shotgun (WGS) entry which is preliminary data.</text>
</comment>
<sequence length="458" mass="48455">MKVLASLLAFASIATATFQADGTAFKSPVTVAAGFRARVVFSNLTSPGGIAFDDGHNLLAVEIGVGVSAYSRNTASTVPGWDRTVVLKNPNVTQGIQVNGRRLFVSTGQDVLVYAYEPATKSVVNSVPPYPIIDGLPADGEFASHTILLETNATGGVTGMLVGSGPKENIDLAARDPTSGHSQIRRFMFPTIQPDTVFPPVPLHWADGQVVAYGLRNPAGFAFPTGPTVTPAGRKDLFVADNAASIEKLPGFTPQFANGNPADEFNHVIYEMNPISTSPVPISYGYPVCATLWNPSADPVGDPQYVGMHRGDQFSLQLTDAIDDSWCQNKTNLNQPPALSFQAHSSPADVKFFTAPAVSNMASFPSSLSNDAFVSFFGSFDRSPPTGYGVAHIPFPPSSPSETTLGYRFIVQAELLNTCPGSCITPDGLAFGVDGRLYVSSTLSGELFLVESSPVVPQ</sequence>
<dbReference type="SUPFAM" id="SSF50952">
    <property type="entry name" value="Soluble quinoprotein glucose dehydrogenase"/>
    <property type="match status" value="1"/>
</dbReference>
<feature type="domain" description="Pyrroloquinoline quinone-dependent pyranose dehydrogenase beta-propeller" evidence="2">
    <location>
        <begin position="30"/>
        <end position="452"/>
    </location>
</feature>
<accession>A0A9P5YBV3</accession>
<evidence type="ECO:0000256" key="1">
    <source>
        <dbReference type="SAM" id="SignalP"/>
    </source>
</evidence>
<name>A0A9P5YBV3_9AGAR</name>
<dbReference type="EMBL" id="MU150246">
    <property type="protein sequence ID" value="KAF9465596.1"/>
    <property type="molecule type" value="Genomic_DNA"/>
</dbReference>
<keyword evidence="4" id="KW-1185">Reference proteome</keyword>
<dbReference type="OrthoDB" id="507128at2759"/>
<organism evidence="3 4">
    <name type="scientific">Collybia nuda</name>
    <dbReference type="NCBI Taxonomy" id="64659"/>
    <lineage>
        <taxon>Eukaryota</taxon>
        <taxon>Fungi</taxon>
        <taxon>Dikarya</taxon>
        <taxon>Basidiomycota</taxon>
        <taxon>Agaricomycotina</taxon>
        <taxon>Agaricomycetes</taxon>
        <taxon>Agaricomycetidae</taxon>
        <taxon>Agaricales</taxon>
        <taxon>Tricholomatineae</taxon>
        <taxon>Clitocybaceae</taxon>
        <taxon>Collybia</taxon>
    </lineage>
</organism>
<keyword evidence="1" id="KW-0732">Signal</keyword>
<dbReference type="InterPro" id="IPR054539">
    <property type="entry name" value="Beta-prop_PDH"/>
</dbReference>
<protein>
    <recommendedName>
        <fullName evidence="2">Pyrroloquinoline quinone-dependent pyranose dehydrogenase beta-propeller domain-containing protein</fullName>
    </recommendedName>
</protein>
<dbReference type="Proteomes" id="UP000807353">
    <property type="component" value="Unassembled WGS sequence"/>
</dbReference>
<dbReference type="AlphaFoldDB" id="A0A9P5YBV3"/>
<feature type="chain" id="PRO_5040290032" description="Pyrroloquinoline quinone-dependent pyranose dehydrogenase beta-propeller domain-containing protein" evidence="1">
    <location>
        <begin position="17"/>
        <end position="458"/>
    </location>
</feature>
<feature type="signal peptide" evidence="1">
    <location>
        <begin position="1"/>
        <end position="16"/>
    </location>
</feature>
<dbReference type="Pfam" id="PF22807">
    <property type="entry name" value="TrAA12"/>
    <property type="match status" value="1"/>
</dbReference>
<dbReference type="InterPro" id="IPR011042">
    <property type="entry name" value="6-blade_b-propeller_TolB-like"/>
</dbReference>
<evidence type="ECO:0000313" key="4">
    <source>
        <dbReference type="Proteomes" id="UP000807353"/>
    </source>
</evidence>
<evidence type="ECO:0000313" key="3">
    <source>
        <dbReference type="EMBL" id="KAF9465596.1"/>
    </source>
</evidence>
<dbReference type="Gene3D" id="2.120.10.30">
    <property type="entry name" value="TolB, C-terminal domain"/>
    <property type="match status" value="1"/>
</dbReference>
<reference evidence="3" key="1">
    <citation type="submission" date="2020-11" db="EMBL/GenBank/DDBJ databases">
        <authorList>
            <consortium name="DOE Joint Genome Institute"/>
            <person name="Ahrendt S."/>
            <person name="Riley R."/>
            <person name="Andreopoulos W."/>
            <person name="Labutti K."/>
            <person name="Pangilinan J."/>
            <person name="Ruiz-Duenas F.J."/>
            <person name="Barrasa J.M."/>
            <person name="Sanchez-Garcia M."/>
            <person name="Camarero S."/>
            <person name="Miyauchi S."/>
            <person name="Serrano A."/>
            <person name="Linde D."/>
            <person name="Babiker R."/>
            <person name="Drula E."/>
            <person name="Ayuso-Fernandez I."/>
            <person name="Pacheco R."/>
            <person name="Padilla G."/>
            <person name="Ferreira P."/>
            <person name="Barriuso J."/>
            <person name="Kellner H."/>
            <person name="Castanera R."/>
            <person name="Alfaro M."/>
            <person name="Ramirez L."/>
            <person name="Pisabarro A.G."/>
            <person name="Kuo A."/>
            <person name="Tritt A."/>
            <person name="Lipzen A."/>
            <person name="He G."/>
            <person name="Yan M."/>
            <person name="Ng V."/>
            <person name="Cullen D."/>
            <person name="Martin F."/>
            <person name="Rosso M.-N."/>
            <person name="Henrissat B."/>
            <person name="Hibbett D."/>
            <person name="Martinez A.T."/>
            <person name="Grigoriev I.V."/>
        </authorList>
    </citation>
    <scope>NUCLEOTIDE SEQUENCE</scope>
    <source>
        <strain evidence="3">CBS 247.69</strain>
    </source>
</reference>
<gene>
    <name evidence="3" type="ORF">BDZ94DRAFT_1253498</name>
</gene>